<protein>
    <submittedName>
        <fullName evidence="1">Uncharacterized protein</fullName>
    </submittedName>
</protein>
<reference evidence="1" key="1">
    <citation type="submission" date="2023-06" db="EMBL/GenBank/DDBJ databases">
        <title>Genome-scale phylogeny and comparative genomics of the fungal order Sordariales.</title>
        <authorList>
            <consortium name="Lawrence Berkeley National Laboratory"/>
            <person name="Hensen N."/>
            <person name="Bonometti L."/>
            <person name="Westerberg I."/>
            <person name="Brannstrom I.O."/>
            <person name="Guillou S."/>
            <person name="Cros-Aarteil S."/>
            <person name="Calhoun S."/>
            <person name="Haridas S."/>
            <person name="Kuo A."/>
            <person name="Mondo S."/>
            <person name="Pangilinan J."/>
            <person name="Riley R."/>
            <person name="Labutti K."/>
            <person name="Andreopoulos B."/>
            <person name="Lipzen A."/>
            <person name="Chen C."/>
            <person name="Yanf M."/>
            <person name="Daum C."/>
            <person name="Ng V."/>
            <person name="Clum A."/>
            <person name="Steindorff A."/>
            <person name="Ohm R."/>
            <person name="Martin F."/>
            <person name="Silar P."/>
            <person name="Natvig D."/>
            <person name="Lalanne C."/>
            <person name="Gautier V."/>
            <person name="Ament-Velasquez S.L."/>
            <person name="Kruys A."/>
            <person name="Hutchinson M.I."/>
            <person name="Powell A.J."/>
            <person name="Barry K."/>
            <person name="Miller A.N."/>
            <person name="Grigoriev I.V."/>
            <person name="Debuchy R."/>
            <person name="Gladieux P."/>
            <person name="Thoren M.H."/>
            <person name="Johannesson H."/>
        </authorList>
    </citation>
    <scope>NUCLEOTIDE SEQUENCE</scope>
    <source>
        <strain evidence="1">SMH4607-1</strain>
    </source>
</reference>
<comment type="caution">
    <text evidence="1">The sequence shown here is derived from an EMBL/GenBank/DDBJ whole genome shotgun (WGS) entry which is preliminary data.</text>
</comment>
<proteinExistence type="predicted"/>
<organism evidence="1 2">
    <name type="scientific">Lasiosphaeris hirsuta</name>
    <dbReference type="NCBI Taxonomy" id="260670"/>
    <lineage>
        <taxon>Eukaryota</taxon>
        <taxon>Fungi</taxon>
        <taxon>Dikarya</taxon>
        <taxon>Ascomycota</taxon>
        <taxon>Pezizomycotina</taxon>
        <taxon>Sordariomycetes</taxon>
        <taxon>Sordariomycetidae</taxon>
        <taxon>Sordariales</taxon>
        <taxon>Lasiosphaeriaceae</taxon>
        <taxon>Lasiosphaeris</taxon>
    </lineage>
</organism>
<dbReference type="AlphaFoldDB" id="A0AA40APL0"/>
<keyword evidence="2" id="KW-1185">Reference proteome</keyword>
<name>A0AA40APL0_9PEZI</name>
<accession>A0AA40APL0</accession>
<evidence type="ECO:0000313" key="1">
    <source>
        <dbReference type="EMBL" id="KAK0719642.1"/>
    </source>
</evidence>
<sequence>MLTMHICRRRHSSALVAERRMPARSIVLHLRFYTGDHPTFATAYCGTQCQACRHWDADKASFKALRKLHRAASIFHEVFVDFVAMTYDPRIAPVNISERDGVVHFQTMGIDSFEQLLGFQGKHVLGRFPDHLAPSNEIRMMALMMDACREPLTSALLLFQVLIEPLCDSIEKIAFLPKNIQQPMKFTNGTLDSAKYTSLVAHEVIRATMPSGQQFIFDFSGQQFGWMEFMAPADKYLRHRCHKIKSTQKSPFSNLGDISSLLEGFDLTDTTALQIGGGVEKITGAIWKAKKARANKLAKTLNQHITENFGGLSELLNMPNPEFQDAHNSVVGKAKMELIRMAREFENSETMRFYLSSNGSGLEVATTGSLCQKLTKVWLTEEEYEKSKNAPFSLRNVWRQRYERHM</sequence>
<dbReference type="Proteomes" id="UP001172102">
    <property type="component" value="Unassembled WGS sequence"/>
</dbReference>
<evidence type="ECO:0000313" key="2">
    <source>
        <dbReference type="Proteomes" id="UP001172102"/>
    </source>
</evidence>
<dbReference type="EMBL" id="JAUKUA010000003">
    <property type="protein sequence ID" value="KAK0719642.1"/>
    <property type="molecule type" value="Genomic_DNA"/>
</dbReference>
<gene>
    <name evidence="1" type="ORF">B0H67DRAFT_158884</name>
</gene>